<dbReference type="InterPro" id="IPR041698">
    <property type="entry name" value="Methyltransf_25"/>
</dbReference>
<dbReference type="Gene3D" id="3.40.50.150">
    <property type="entry name" value="Vaccinia Virus protein VP39"/>
    <property type="match status" value="1"/>
</dbReference>
<evidence type="ECO:0000256" key="1">
    <source>
        <dbReference type="ARBA" id="ARBA00022603"/>
    </source>
</evidence>
<dbReference type="GO" id="GO:0017000">
    <property type="term" value="P:antibiotic biosynthetic process"/>
    <property type="evidence" value="ECO:0007669"/>
    <property type="project" value="UniProtKB-ARBA"/>
</dbReference>
<dbReference type="GO" id="GO:0032259">
    <property type="term" value="P:methylation"/>
    <property type="evidence" value="ECO:0007669"/>
    <property type="project" value="UniProtKB-KW"/>
</dbReference>
<dbReference type="InterPro" id="IPR029063">
    <property type="entry name" value="SAM-dependent_MTases_sf"/>
</dbReference>
<dbReference type="CDD" id="cd02440">
    <property type="entry name" value="AdoMet_MTases"/>
    <property type="match status" value="1"/>
</dbReference>
<keyword evidence="1" id="KW-0489">Methyltransferase</keyword>
<protein>
    <recommendedName>
        <fullName evidence="3">Methyltransferase domain-containing protein</fullName>
    </recommendedName>
</protein>
<feature type="domain" description="Methyltransferase" evidence="3">
    <location>
        <begin position="44"/>
        <end position="136"/>
    </location>
</feature>
<dbReference type="RefSeq" id="WP_059142605.1">
    <property type="nucleotide sequence ID" value="NZ_LLZJ01000040.1"/>
</dbReference>
<evidence type="ECO:0000313" key="4">
    <source>
        <dbReference type="EMBL" id="KUL65838.1"/>
    </source>
</evidence>
<accession>A0A0X3X9N3</accession>
<dbReference type="GeneID" id="97428723"/>
<keyword evidence="2" id="KW-0808">Transferase</keyword>
<evidence type="ECO:0000313" key="5">
    <source>
        <dbReference type="Proteomes" id="UP000053413"/>
    </source>
</evidence>
<evidence type="ECO:0000256" key="2">
    <source>
        <dbReference type="ARBA" id="ARBA00022679"/>
    </source>
</evidence>
<dbReference type="Proteomes" id="UP000053413">
    <property type="component" value="Unassembled WGS sequence"/>
</dbReference>
<name>A0A0X3X9N3_STRVO</name>
<proteinExistence type="predicted"/>
<dbReference type="Pfam" id="PF13649">
    <property type="entry name" value="Methyltransf_25"/>
    <property type="match status" value="1"/>
</dbReference>
<gene>
    <name evidence="4" type="ORF">ADL28_05655</name>
</gene>
<dbReference type="PANTHER" id="PTHR43861">
    <property type="entry name" value="TRANS-ACONITATE 2-METHYLTRANSFERASE-RELATED"/>
    <property type="match status" value="1"/>
</dbReference>
<comment type="caution">
    <text evidence="4">The sequence shown here is derived from an EMBL/GenBank/DDBJ whole genome shotgun (WGS) entry which is preliminary data.</text>
</comment>
<dbReference type="PANTHER" id="PTHR43861:SF1">
    <property type="entry name" value="TRANS-ACONITATE 2-METHYLTRANSFERASE"/>
    <property type="match status" value="1"/>
</dbReference>
<evidence type="ECO:0000259" key="3">
    <source>
        <dbReference type="Pfam" id="PF13649"/>
    </source>
</evidence>
<dbReference type="Gene3D" id="2.20.25.570">
    <property type="match status" value="1"/>
</dbReference>
<sequence>MQGYESSTYGDHMTDHDAIGWPAAKDEDAAVGFLVDVAKPGHALELGVGTGRVALPLAERGVRVTGIDASPVMLQQMADKPGSAQVRAVEGDFAEAAVDGTFDLVYAVQHTFFLLRDQETQIRCFQNVAARLAPGGAFVLQLFVPDPHRLIQPQASDALHVALDQVVLRVSKFDRVTQTVNRQYVAITEGGTKLYPMMFRYAWPTELDLMARLAGLRLEGRWDGWSRAPFTAEGGYVVVYRKPAEAV</sequence>
<dbReference type="AlphaFoldDB" id="A0A0X3X9N3"/>
<reference evidence="5" key="1">
    <citation type="submission" date="2015-10" db="EMBL/GenBank/DDBJ databases">
        <authorList>
            <person name="Ju K.-S."/>
            <person name="Doroghazi J.R."/>
            <person name="Metcalf W.W."/>
        </authorList>
    </citation>
    <scope>NUCLEOTIDE SEQUENCE [LARGE SCALE GENOMIC DNA]</scope>
    <source>
        <strain evidence="5">NRRL F-8817</strain>
    </source>
</reference>
<dbReference type="EMBL" id="LLZJ01000040">
    <property type="protein sequence ID" value="KUL65838.1"/>
    <property type="molecule type" value="Genomic_DNA"/>
</dbReference>
<organism evidence="4 5">
    <name type="scientific">Streptomyces violaceusniger</name>
    <dbReference type="NCBI Taxonomy" id="68280"/>
    <lineage>
        <taxon>Bacteria</taxon>
        <taxon>Bacillati</taxon>
        <taxon>Actinomycetota</taxon>
        <taxon>Actinomycetes</taxon>
        <taxon>Kitasatosporales</taxon>
        <taxon>Streptomycetaceae</taxon>
        <taxon>Streptomyces</taxon>
        <taxon>Streptomyces violaceusniger group</taxon>
    </lineage>
</organism>
<dbReference type="OrthoDB" id="3172472at2"/>
<dbReference type="SUPFAM" id="SSF53335">
    <property type="entry name" value="S-adenosyl-L-methionine-dependent methyltransferases"/>
    <property type="match status" value="1"/>
</dbReference>
<dbReference type="GO" id="GO:0008168">
    <property type="term" value="F:methyltransferase activity"/>
    <property type="evidence" value="ECO:0007669"/>
    <property type="project" value="UniProtKB-KW"/>
</dbReference>